<dbReference type="InterPro" id="IPR029063">
    <property type="entry name" value="SAM-dependent_MTases_sf"/>
</dbReference>
<evidence type="ECO:0000313" key="3">
    <source>
        <dbReference type="EMBL" id="CAZ85035.1"/>
    </source>
</evidence>
<feature type="domain" description="Methyltransferase" evidence="2">
    <location>
        <begin position="73"/>
        <end position="177"/>
    </location>
</feature>
<keyword evidence="1" id="KW-1133">Transmembrane helix</keyword>
<dbReference type="GeneID" id="9184696"/>
<dbReference type="Pfam" id="PF13649">
    <property type="entry name" value="Methyltransf_25"/>
    <property type="match status" value="1"/>
</dbReference>
<dbReference type="CDD" id="cd02440">
    <property type="entry name" value="AdoMet_MTases"/>
    <property type="match status" value="1"/>
</dbReference>
<keyword evidence="4" id="KW-1185">Reference proteome</keyword>
<keyword evidence="1" id="KW-0472">Membrane</keyword>
<dbReference type="PANTHER" id="PTHR45036:SF1">
    <property type="entry name" value="METHYLTRANSFERASE LIKE 7A"/>
    <property type="match status" value="1"/>
</dbReference>
<feature type="transmembrane region" description="Helical" evidence="1">
    <location>
        <begin position="12"/>
        <end position="30"/>
    </location>
</feature>
<dbReference type="RefSeq" id="XP_002840844.1">
    <property type="nucleotide sequence ID" value="XM_002840798.1"/>
</dbReference>
<dbReference type="InterPro" id="IPR041698">
    <property type="entry name" value="Methyltransf_25"/>
</dbReference>
<reference evidence="3 4" key="1">
    <citation type="journal article" date="2010" name="Nature">
        <title>Perigord black truffle genome uncovers evolutionary origins and mechanisms of symbiosis.</title>
        <authorList>
            <person name="Martin F."/>
            <person name="Kohler A."/>
            <person name="Murat C."/>
            <person name="Balestrini R."/>
            <person name="Coutinho P.M."/>
            <person name="Jaillon O."/>
            <person name="Montanini B."/>
            <person name="Morin E."/>
            <person name="Noel B."/>
            <person name="Percudani R."/>
            <person name="Porcel B."/>
            <person name="Rubini A."/>
            <person name="Amicucci A."/>
            <person name="Amselem J."/>
            <person name="Anthouard V."/>
            <person name="Arcioni S."/>
            <person name="Artiguenave F."/>
            <person name="Aury J.M."/>
            <person name="Ballario P."/>
            <person name="Bolchi A."/>
            <person name="Brenna A."/>
            <person name="Brun A."/>
            <person name="Buee M."/>
            <person name="Cantarel B."/>
            <person name="Chevalier G."/>
            <person name="Couloux A."/>
            <person name="Da Silva C."/>
            <person name="Denoeud F."/>
            <person name="Duplessis S."/>
            <person name="Ghignone S."/>
            <person name="Hilselberger B."/>
            <person name="Iotti M."/>
            <person name="Marcais B."/>
            <person name="Mello A."/>
            <person name="Miranda M."/>
            <person name="Pacioni G."/>
            <person name="Quesneville H."/>
            <person name="Riccioni C."/>
            <person name="Ruotolo R."/>
            <person name="Splivallo R."/>
            <person name="Stocchi V."/>
            <person name="Tisserant E."/>
            <person name="Viscomi A.R."/>
            <person name="Zambonelli A."/>
            <person name="Zampieri E."/>
            <person name="Henrissat B."/>
            <person name="Lebrun M.H."/>
            <person name="Paolocci F."/>
            <person name="Bonfante P."/>
            <person name="Ottonello S."/>
            <person name="Wincker P."/>
        </authorList>
    </citation>
    <scope>NUCLEOTIDE SEQUENCE [LARGE SCALE GENOMIC DNA]</scope>
    <source>
        <strain evidence="3 4">Mel28</strain>
    </source>
</reference>
<dbReference type="EMBL" id="FN430339">
    <property type="protein sequence ID" value="CAZ85035.1"/>
    <property type="molecule type" value="Genomic_DNA"/>
</dbReference>
<dbReference type="Proteomes" id="UP000006911">
    <property type="component" value="Unassembled WGS sequence"/>
</dbReference>
<organism evidence="3 4">
    <name type="scientific">Tuber melanosporum (strain Mel28)</name>
    <name type="common">Perigord black truffle</name>
    <dbReference type="NCBI Taxonomy" id="656061"/>
    <lineage>
        <taxon>Eukaryota</taxon>
        <taxon>Fungi</taxon>
        <taxon>Dikarya</taxon>
        <taxon>Ascomycota</taxon>
        <taxon>Pezizomycotina</taxon>
        <taxon>Pezizomycetes</taxon>
        <taxon>Pezizales</taxon>
        <taxon>Tuberaceae</taxon>
        <taxon>Tuber</taxon>
    </lineage>
</organism>
<evidence type="ECO:0000313" key="4">
    <source>
        <dbReference type="Proteomes" id="UP000006911"/>
    </source>
</evidence>
<dbReference type="InterPro" id="IPR052356">
    <property type="entry name" value="Thiol_S-MT"/>
</dbReference>
<dbReference type="HOGENOM" id="CLU_037990_6_1_1"/>
<accession>D5GKJ2</accession>
<dbReference type="PANTHER" id="PTHR45036">
    <property type="entry name" value="METHYLTRANSFERASE LIKE 7B"/>
    <property type="match status" value="1"/>
</dbReference>
<dbReference type="STRING" id="656061.D5GKJ2"/>
<protein>
    <submittedName>
        <fullName evidence="3">(Perigord truffle) hypothetical protein</fullName>
    </submittedName>
</protein>
<sequence>MLARTINYLTPAYLILLSAFFGVKALLLHLRLSSTTATFRDVWFTLFWHYSGPRFFANDPTISRIASQCRGKVLDIGPGTGDAIRFLPHPPLITHIYGLEPNIHMHAQLQKAVDAEGLTEVYTILPFGAEDLDGLRGAGVEAGSVDTVLTIRALCSLDKRLLDRAVGGLFECLKPGGQWLVFEHVRNGKCSVSGLLQGFYQILWPRMLAGCNINRRTSEILLRAGRWDVNDLVDLKEEEHWASCF</sequence>
<proteinExistence type="predicted"/>
<dbReference type="Gene3D" id="3.40.50.150">
    <property type="entry name" value="Vaccinia Virus protein VP39"/>
    <property type="match status" value="1"/>
</dbReference>
<keyword evidence="1" id="KW-0812">Transmembrane</keyword>
<dbReference type="AlphaFoldDB" id="D5GKJ2"/>
<evidence type="ECO:0000259" key="2">
    <source>
        <dbReference type="Pfam" id="PF13649"/>
    </source>
</evidence>
<name>D5GKJ2_TUBMM</name>
<dbReference type="KEGG" id="tml:GSTUM_00009589001"/>
<dbReference type="InParanoid" id="D5GKJ2"/>
<dbReference type="SUPFAM" id="SSF53335">
    <property type="entry name" value="S-adenosyl-L-methionine-dependent methyltransferases"/>
    <property type="match status" value="1"/>
</dbReference>
<gene>
    <name evidence="3" type="ORF">GSTUM_00009589001</name>
</gene>
<dbReference type="eggNOG" id="KOG4300">
    <property type="taxonomic scope" value="Eukaryota"/>
</dbReference>
<dbReference type="OMA" id="CEHVVNP"/>
<evidence type="ECO:0000256" key="1">
    <source>
        <dbReference type="SAM" id="Phobius"/>
    </source>
</evidence>